<protein>
    <recommendedName>
        <fullName evidence="3">Transcriptional regulator, AbiEi antitoxin, Type IV TA system</fullName>
    </recommendedName>
</protein>
<accession>A0ABP9ETY7</accession>
<organism evidence="1 2">
    <name type="scientific">Actinomycetospora straminea</name>
    <dbReference type="NCBI Taxonomy" id="663607"/>
    <lineage>
        <taxon>Bacteria</taxon>
        <taxon>Bacillati</taxon>
        <taxon>Actinomycetota</taxon>
        <taxon>Actinomycetes</taxon>
        <taxon>Pseudonocardiales</taxon>
        <taxon>Pseudonocardiaceae</taxon>
        <taxon>Actinomycetospora</taxon>
    </lineage>
</organism>
<proteinExistence type="predicted"/>
<evidence type="ECO:0000313" key="2">
    <source>
        <dbReference type="Proteomes" id="UP001500457"/>
    </source>
</evidence>
<dbReference type="RefSeq" id="WP_274233470.1">
    <property type="nucleotide sequence ID" value="NZ_BAABHQ010000014.1"/>
</dbReference>
<evidence type="ECO:0000313" key="1">
    <source>
        <dbReference type="EMBL" id="GAA4886899.1"/>
    </source>
</evidence>
<dbReference type="Proteomes" id="UP001500457">
    <property type="component" value="Unassembled WGS sequence"/>
</dbReference>
<keyword evidence="2" id="KW-1185">Reference proteome</keyword>
<gene>
    <name evidence="1" type="ORF">GCM10023203_44590</name>
</gene>
<sequence length="325" mass="35323">MRRGDWAVAPEVLWAASNEGVIAVRELELLGVPEATAYRRCRHGGPWQRLGPGIVALHNGAPTWRQLLIAGLLHGGPDALITGRAALRLHGLRHGPAPEKVHLLIPHPRQVRSWRTFHVERTSRMPWAVERGGLPVAPLTRALLDEARLMTDPTAIAGLLAEPVQRWLVTPAALLEELDAGCRKGSAAPRAVLRAVAAGVRSAAEFDARSWWLAQSELPPARFNVRVRDLSGRTVGVVDALVEDVGLAWEIDSVEHHFATPDQVEATARRQRALRGVGLHVVSTRPSQRRDDEDGVLRDVLDGLAVAAALPAPRATYADDIARAS</sequence>
<comment type="caution">
    <text evidence="1">The sequence shown here is derived from an EMBL/GenBank/DDBJ whole genome shotgun (WGS) entry which is preliminary data.</text>
</comment>
<dbReference type="EMBL" id="BAABHQ010000014">
    <property type="protein sequence ID" value="GAA4886899.1"/>
    <property type="molecule type" value="Genomic_DNA"/>
</dbReference>
<reference evidence="2" key="1">
    <citation type="journal article" date="2019" name="Int. J. Syst. Evol. Microbiol.">
        <title>The Global Catalogue of Microorganisms (GCM) 10K type strain sequencing project: providing services to taxonomists for standard genome sequencing and annotation.</title>
        <authorList>
            <consortium name="The Broad Institute Genomics Platform"/>
            <consortium name="The Broad Institute Genome Sequencing Center for Infectious Disease"/>
            <person name="Wu L."/>
            <person name="Ma J."/>
        </authorList>
    </citation>
    <scope>NUCLEOTIDE SEQUENCE [LARGE SCALE GENOMIC DNA]</scope>
    <source>
        <strain evidence="2">JCM 17983</strain>
    </source>
</reference>
<evidence type="ECO:0008006" key="3">
    <source>
        <dbReference type="Google" id="ProtNLM"/>
    </source>
</evidence>
<name>A0ABP9ETY7_9PSEU</name>